<sequence length="190" mass="21538">MLHALSSVHATKKVLFDARANAALSLATHITDASFWNQVLPKLDSPHAQTRNLVQACKCFVRNPEARYHLDTLHSILKPLLHTCAVDKDAAVRQSAKQLIQAYTLFFGKQATNDILEQLDKPVSDRLKSMLGQKKSTATERMSMKRPIKEKRKAIRTEAMRSIDTSKCIEEMVHMKHIARNDQENVENHA</sequence>
<proteinExistence type="predicted"/>
<dbReference type="SUPFAM" id="SSF48371">
    <property type="entry name" value="ARM repeat"/>
    <property type="match status" value="1"/>
</dbReference>
<evidence type="ECO:0000313" key="1">
    <source>
        <dbReference type="EMBL" id="PXF45282.1"/>
    </source>
</evidence>
<gene>
    <name evidence="1" type="ORF">BWQ96_04981</name>
</gene>
<evidence type="ECO:0000313" key="2">
    <source>
        <dbReference type="Proteomes" id="UP000247409"/>
    </source>
</evidence>
<dbReference type="AlphaFoldDB" id="A0A2V3IT55"/>
<keyword evidence="2" id="KW-1185">Reference proteome</keyword>
<evidence type="ECO:0008006" key="3">
    <source>
        <dbReference type="Google" id="ProtNLM"/>
    </source>
</evidence>
<dbReference type="EMBL" id="NBIV01000065">
    <property type="protein sequence ID" value="PXF45282.1"/>
    <property type="molecule type" value="Genomic_DNA"/>
</dbReference>
<protein>
    <recommendedName>
        <fullName evidence="3">CLASP N-terminal domain-containing protein</fullName>
    </recommendedName>
</protein>
<dbReference type="InterPro" id="IPR016024">
    <property type="entry name" value="ARM-type_fold"/>
</dbReference>
<comment type="caution">
    <text evidence="1">The sequence shown here is derived from an EMBL/GenBank/DDBJ whole genome shotgun (WGS) entry which is preliminary data.</text>
</comment>
<dbReference type="Proteomes" id="UP000247409">
    <property type="component" value="Unassembled WGS sequence"/>
</dbReference>
<dbReference type="InterPro" id="IPR011989">
    <property type="entry name" value="ARM-like"/>
</dbReference>
<reference evidence="1 2" key="1">
    <citation type="journal article" date="2018" name="Mol. Biol. Evol.">
        <title>Analysis of the draft genome of the red seaweed Gracilariopsis chorda provides insights into genome size evolution in Rhodophyta.</title>
        <authorList>
            <person name="Lee J."/>
            <person name="Yang E.C."/>
            <person name="Graf L."/>
            <person name="Yang J.H."/>
            <person name="Qiu H."/>
            <person name="Zel Zion U."/>
            <person name="Chan C.X."/>
            <person name="Stephens T.G."/>
            <person name="Weber A.P.M."/>
            <person name="Boo G.H."/>
            <person name="Boo S.M."/>
            <person name="Kim K.M."/>
            <person name="Shin Y."/>
            <person name="Jung M."/>
            <person name="Lee S.J."/>
            <person name="Yim H.S."/>
            <person name="Lee J.H."/>
            <person name="Bhattacharya D."/>
            <person name="Yoon H.S."/>
        </authorList>
    </citation>
    <scope>NUCLEOTIDE SEQUENCE [LARGE SCALE GENOMIC DNA]</scope>
    <source>
        <strain evidence="1 2">SKKU-2015</strain>
        <tissue evidence="1">Whole body</tissue>
    </source>
</reference>
<accession>A0A2V3IT55</accession>
<name>A0A2V3IT55_9FLOR</name>
<organism evidence="1 2">
    <name type="scientific">Gracilariopsis chorda</name>
    <dbReference type="NCBI Taxonomy" id="448386"/>
    <lineage>
        <taxon>Eukaryota</taxon>
        <taxon>Rhodophyta</taxon>
        <taxon>Florideophyceae</taxon>
        <taxon>Rhodymeniophycidae</taxon>
        <taxon>Gracilariales</taxon>
        <taxon>Gracilariaceae</taxon>
        <taxon>Gracilariopsis</taxon>
    </lineage>
</organism>
<dbReference type="Gene3D" id="1.25.10.10">
    <property type="entry name" value="Leucine-rich Repeat Variant"/>
    <property type="match status" value="1"/>
</dbReference>